<dbReference type="AlphaFoldDB" id="A0A177IP57"/>
<dbReference type="GO" id="GO:0005829">
    <property type="term" value="C:cytosol"/>
    <property type="evidence" value="ECO:0007669"/>
    <property type="project" value="TreeGrafter"/>
</dbReference>
<dbReference type="InterPro" id="IPR036412">
    <property type="entry name" value="HAD-like_sf"/>
</dbReference>
<dbReference type="OrthoDB" id="3362560at2"/>
<dbReference type="InterPro" id="IPR050155">
    <property type="entry name" value="HAD-like_hydrolase_sf"/>
</dbReference>
<dbReference type="GO" id="GO:0006281">
    <property type="term" value="P:DNA repair"/>
    <property type="evidence" value="ECO:0007669"/>
    <property type="project" value="TreeGrafter"/>
</dbReference>
<dbReference type="NCBIfam" id="TIGR01549">
    <property type="entry name" value="HAD-SF-IA-v1"/>
    <property type="match status" value="1"/>
</dbReference>
<dbReference type="Pfam" id="PF00702">
    <property type="entry name" value="Hydrolase"/>
    <property type="match status" value="2"/>
</dbReference>
<sequence>MSDTQSPVIRPAAALLDFGGVVVTTQKRPTGPADLAREMSEALQAAGFGLTAERLEDSLQAGLTALKLWKNAASRRRFPRDLGHRELIVDFLAADLPVGPREFLASEAVHWLSRKNVLVNDHFVRPGIPEFLETCKEQGIGLGIVSNAQSGHSHRQILDEFGLGEYFGVQVYSDEVGIRKPNPQIITMAAQALGVGNSQCWYVGDTFDRDVVAGRRAGAGAVIITRDSRTANPPFAIAEQPDAILDDPTGLLDLLETATPAPAPEQPEVPTFRTPGALLIDHGGVISRSRKNAETRNEFVEEMAGWLGVDKHTSERILVRALDAAKLRKKTNIEATAAEFWAAGVQGEDPRVAALVQSEACALAARWGRAKSTRTMREGIPELFALCRDAGYPVVVVTNTVSGVAVRSYLHEYGLDELVTAVIASDEIGVRKPAPGITEAALAVSGSDPGTTWFLGDKPENDAAGALACGIAHRVLVRLDPPTAEQSAKVDQALAEGLATHVIDSPAELVDLMRRHIDS</sequence>
<organism evidence="1 2">
    <name type="scientific">Corynebacterium stationis</name>
    <dbReference type="NCBI Taxonomy" id="1705"/>
    <lineage>
        <taxon>Bacteria</taxon>
        <taxon>Bacillati</taxon>
        <taxon>Actinomycetota</taxon>
        <taxon>Actinomycetes</taxon>
        <taxon>Mycobacteriales</taxon>
        <taxon>Corynebacteriaceae</taxon>
        <taxon>Corynebacterium</taxon>
    </lineage>
</organism>
<dbReference type="RefSeq" id="WP_066839312.1">
    <property type="nucleotide sequence ID" value="NZ_LSTQ01000011.1"/>
</dbReference>
<dbReference type="Proteomes" id="UP000076947">
    <property type="component" value="Unassembled WGS sequence"/>
</dbReference>
<dbReference type="Gene3D" id="3.40.50.1000">
    <property type="entry name" value="HAD superfamily/HAD-like"/>
    <property type="match status" value="2"/>
</dbReference>
<accession>A0A177IP57</accession>
<dbReference type="InterPro" id="IPR006439">
    <property type="entry name" value="HAD-SF_hydro_IA"/>
</dbReference>
<gene>
    <name evidence="1" type="ORF">AYJ05_11480</name>
</gene>
<dbReference type="SFLD" id="SFLDS00003">
    <property type="entry name" value="Haloacid_Dehalogenase"/>
    <property type="match status" value="1"/>
</dbReference>
<dbReference type="GO" id="GO:0008967">
    <property type="term" value="F:phosphoglycolate phosphatase activity"/>
    <property type="evidence" value="ECO:0007669"/>
    <property type="project" value="TreeGrafter"/>
</dbReference>
<evidence type="ECO:0008006" key="3">
    <source>
        <dbReference type="Google" id="ProtNLM"/>
    </source>
</evidence>
<evidence type="ECO:0000313" key="2">
    <source>
        <dbReference type="Proteomes" id="UP000076947"/>
    </source>
</evidence>
<evidence type="ECO:0000313" key="1">
    <source>
        <dbReference type="EMBL" id="OAH29775.1"/>
    </source>
</evidence>
<dbReference type="InterPro" id="IPR023214">
    <property type="entry name" value="HAD_sf"/>
</dbReference>
<comment type="caution">
    <text evidence="1">The sequence shown here is derived from an EMBL/GenBank/DDBJ whole genome shotgun (WGS) entry which is preliminary data.</text>
</comment>
<proteinExistence type="predicted"/>
<protein>
    <recommendedName>
        <fullName evidence="3">HAD family hydrolase</fullName>
    </recommendedName>
</protein>
<dbReference type="SUPFAM" id="SSF56784">
    <property type="entry name" value="HAD-like"/>
    <property type="match status" value="2"/>
</dbReference>
<dbReference type="PANTHER" id="PTHR43434:SF16">
    <property type="entry name" value="BLL8046 PROTEIN"/>
    <property type="match status" value="1"/>
</dbReference>
<reference evidence="2" key="1">
    <citation type="submission" date="2016-02" db="EMBL/GenBank/DDBJ databases">
        <authorList>
            <person name="Kaur G."/>
            <person name="Nair G.R."/>
            <person name="Mayilraj S."/>
        </authorList>
    </citation>
    <scope>NUCLEOTIDE SEQUENCE [LARGE SCALE GENOMIC DNA]</scope>
    <source>
        <strain evidence="2">GA-15</strain>
    </source>
</reference>
<name>A0A177IP57_9CORY</name>
<dbReference type="EMBL" id="LSTQ01000011">
    <property type="protein sequence ID" value="OAH29775.1"/>
    <property type="molecule type" value="Genomic_DNA"/>
</dbReference>
<dbReference type="PANTHER" id="PTHR43434">
    <property type="entry name" value="PHOSPHOGLYCOLATE PHOSPHATASE"/>
    <property type="match status" value="1"/>
</dbReference>
<keyword evidence="2" id="KW-1185">Reference proteome</keyword>
<dbReference type="SFLD" id="SFLDG01129">
    <property type="entry name" value="C1.5:_HAD__Beta-PGM__Phosphata"/>
    <property type="match status" value="1"/>
</dbReference>